<accession>A0A1M6NKS4</accession>
<dbReference type="OrthoDB" id="668709at2"/>
<protein>
    <recommendedName>
        <fullName evidence="3">TerB family tellurite resistance protein</fullName>
    </recommendedName>
</protein>
<dbReference type="SUPFAM" id="SSF158682">
    <property type="entry name" value="TerB-like"/>
    <property type="match status" value="1"/>
</dbReference>
<reference evidence="2" key="1">
    <citation type="submission" date="2016-11" db="EMBL/GenBank/DDBJ databases">
        <authorList>
            <person name="Varghese N."/>
            <person name="Submissions S."/>
        </authorList>
    </citation>
    <scope>NUCLEOTIDE SEQUENCE [LARGE SCALE GENOMIC DNA]</scope>
    <source>
        <strain evidence="2">DSM 18016</strain>
    </source>
</reference>
<organism evidence="1 2">
    <name type="scientific">Epilithonimonas mollis</name>
    <dbReference type="NCBI Taxonomy" id="216903"/>
    <lineage>
        <taxon>Bacteria</taxon>
        <taxon>Pseudomonadati</taxon>
        <taxon>Bacteroidota</taxon>
        <taxon>Flavobacteriia</taxon>
        <taxon>Flavobacteriales</taxon>
        <taxon>Weeksellaceae</taxon>
        <taxon>Chryseobacterium group</taxon>
        <taxon>Epilithonimonas</taxon>
    </lineage>
</organism>
<dbReference type="Proteomes" id="UP000184498">
    <property type="component" value="Unassembled WGS sequence"/>
</dbReference>
<dbReference type="EMBL" id="FRAM01000001">
    <property type="protein sequence ID" value="SHJ96299.1"/>
    <property type="molecule type" value="Genomic_DNA"/>
</dbReference>
<dbReference type="STRING" id="216903.SAMN05444371_0481"/>
<gene>
    <name evidence="1" type="ORF">SAMN05444371_0481</name>
</gene>
<name>A0A1M6NKS4_9FLAO</name>
<dbReference type="CDD" id="cd07177">
    <property type="entry name" value="terB_like"/>
    <property type="match status" value="2"/>
</dbReference>
<evidence type="ECO:0008006" key="3">
    <source>
        <dbReference type="Google" id="ProtNLM"/>
    </source>
</evidence>
<proteinExistence type="predicted"/>
<dbReference type="InterPro" id="IPR029024">
    <property type="entry name" value="TerB-like"/>
</dbReference>
<evidence type="ECO:0000313" key="1">
    <source>
        <dbReference type="EMBL" id="SHJ96299.1"/>
    </source>
</evidence>
<dbReference type="RefSeq" id="WP_072996247.1">
    <property type="nucleotide sequence ID" value="NZ_FRAM01000001.1"/>
</dbReference>
<dbReference type="AlphaFoldDB" id="A0A1M6NKS4"/>
<evidence type="ECO:0000313" key="2">
    <source>
        <dbReference type="Proteomes" id="UP000184498"/>
    </source>
</evidence>
<sequence length="136" mass="15697">MNETIETTESLKAHFLRLYQMAICDDNFSSLELKALYKSAEDRGISQKKLDEILLNPVNSKITIPESIEEKIDYLYDLTVMIWADGEVSPNERTSLEKYVLMFGFMEENALQIVDYLIDSVKEGKSKTDIFNDLKN</sequence>
<keyword evidence="2" id="KW-1185">Reference proteome</keyword>